<name>A0A256IME9_9EURY</name>
<reference evidence="2 3" key="1">
    <citation type="journal article" date="2014" name="Front. Microbiol.">
        <title>Population and genomic analysis of the genus Halorubrum.</title>
        <authorList>
            <person name="Fullmer M.S."/>
            <person name="Soucy S.M."/>
            <person name="Swithers K.S."/>
            <person name="Makkay A.M."/>
            <person name="Wheeler R."/>
            <person name="Ventosa A."/>
            <person name="Gogarten J.P."/>
            <person name="Papke R.T."/>
        </authorList>
    </citation>
    <scope>NUCLEOTIDE SEQUENCE [LARGE SCALE GENOMIC DNA]</scope>
    <source>
        <strain evidence="2 3">Cb34</strain>
    </source>
</reference>
<sequence length="150" mass="16561">MPADTQPAQTGDAIPNPMPESAAEHAENPARFLVDELHVDAGDGTTGKLMLARIRGLETIALCRYWLAVERWLAREHDREPRDQVVDALEAREETLQEEGEGIPQAGLSPEERRERAAERNAESVAVLLDEDGEERPWSSQRGAVVGASR</sequence>
<dbReference type="OrthoDB" id="326454at2157"/>
<feature type="region of interest" description="Disordered" evidence="1">
    <location>
        <begin position="93"/>
        <end position="150"/>
    </location>
</feature>
<accession>A0A256IME9</accession>
<comment type="caution">
    <text evidence="2">The sequence shown here is derived from an EMBL/GenBank/DDBJ whole genome shotgun (WGS) entry which is preliminary data.</text>
</comment>
<gene>
    <name evidence="2" type="ORF">DJ70_05050</name>
</gene>
<proteinExistence type="predicted"/>
<keyword evidence="3" id="KW-1185">Reference proteome</keyword>
<evidence type="ECO:0000313" key="2">
    <source>
        <dbReference type="EMBL" id="OYR57729.1"/>
    </source>
</evidence>
<feature type="region of interest" description="Disordered" evidence="1">
    <location>
        <begin position="1"/>
        <end position="26"/>
    </location>
</feature>
<dbReference type="Proteomes" id="UP000216308">
    <property type="component" value="Unassembled WGS sequence"/>
</dbReference>
<dbReference type="AlphaFoldDB" id="A0A256IME9"/>
<dbReference type="RefSeq" id="WP_094530744.1">
    <property type="nucleotide sequence ID" value="NZ_NHPJ01000058.1"/>
</dbReference>
<evidence type="ECO:0000313" key="3">
    <source>
        <dbReference type="Proteomes" id="UP000216308"/>
    </source>
</evidence>
<feature type="compositionally biased region" description="Basic and acidic residues" evidence="1">
    <location>
        <begin position="110"/>
        <end position="122"/>
    </location>
</feature>
<evidence type="ECO:0000256" key="1">
    <source>
        <dbReference type="SAM" id="MobiDB-lite"/>
    </source>
</evidence>
<dbReference type="EMBL" id="NHPJ01000058">
    <property type="protein sequence ID" value="OYR57729.1"/>
    <property type="molecule type" value="Genomic_DNA"/>
</dbReference>
<organism evidence="2 3">
    <name type="scientific">Halorubrum halodurans</name>
    <dbReference type="NCBI Taxonomy" id="1383851"/>
    <lineage>
        <taxon>Archaea</taxon>
        <taxon>Methanobacteriati</taxon>
        <taxon>Methanobacteriota</taxon>
        <taxon>Stenosarchaea group</taxon>
        <taxon>Halobacteria</taxon>
        <taxon>Halobacteriales</taxon>
        <taxon>Haloferacaceae</taxon>
        <taxon>Halorubrum</taxon>
    </lineage>
</organism>
<protein>
    <submittedName>
        <fullName evidence="2">Uncharacterized protein</fullName>
    </submittedName>
</protein>